<dbReference type="InterPro" id="IPR001969">
    <property type="entry name" value="Aspartic_peptidase_AS"/>
</dbReference>
<dbReference type="Proteomes" id="UP000183982">
    <property type="component" value="Unassembled WGS sequence"/>
</dbReference>
<dbReference type="GO" id="GO:0004190">
    <property type="term" value="F:aspartic-type endopeptidase activity"/>
    <property type="evidence" value="ECO:0007669"/>
    <property type="project" value="InterPro"/>
</dbReference>
<proteinExistence type="predicted"/>
<organism evidence="2 3">
    <name type="scientific">Shimia gijangensis</name>
    <dbReference type="NCBI Taxonomy" id="1470563"/>
    <lineage>
        <taxon>Bacteria</taxon>
        <taxon>Pseudomonadati</taxon>
        <taxon>Pseudomonadota</taxon>
        <taxon>Alphaproteobacteria</taxon>
        <taxon>Rhodobacterales</taxon>
        <taxon>Roseobacteraceae</taxon>
    </lineage>
</organism>
<protein>
    <submittedName>
        <fullName evidence="2">Aspartyl protease family protein</fullName>
    </submittedName>
</protein>
<dbReference type="Pfam" id="PF13975">
    <property type="entry name" value="gag-asp_proteas"/>
    <property type="match status" value="1"/>
</dbReference>
<dbReference type="InterPro" id="IPR011969">
    <property type="entry name" value="Clan_AA_Asp_peptidase_C"/>
</dbReference>
<dbReference type="OrthoDB" id="7595324at2"/>
<feature type="transmembrane region" description="Helical" evidence="1">
    <location>
        <begin position="6"/>
        <end position="26"/>
    </location>
</feature>
<keyword evidence="3" id="KW-1185">Reference proteome</keyword>
<dbReference type="GO" id="GO:0006508">
    <property type="term" value="P:proteolysis"/>
    <property type="evidence" value="ECO:0007669"/>
    <property type="project" value="UniProtKB-KW"/>
</dbReference>
<keyword evidence="2" id="KW-0378">Hydrolase</keyword>
<dbReference type="Gene3D" id="2.40.70.10">
    <property type="entry name" value="Acid Proteases"/>
    <property type="match status" value="1"/>
</dbReference>
<dbReference type="PROSITE" id="PS00141">
    <property type="entry name" value="ASP_PROTEASE"/>
    <property type="match status" value="1"/>
</dbReference>
<feature type="transmembrane region" description="Helical" evidence="1">
    <location>
        <begin position="38"/>
        <end position="55"/>
    </location>
</feature>
<keyword evidence="1" id="KW-0812">Transmembrane</keyword>
<sequence length="193" mass="20772">MAGDDVGNLVYLIILGCAVLFWFVTNHRQSFGKSIQQGLAWFLIFVGVIAAYGMWGDIRSTVVPTATVHSETGTIEVPRNPDGHYRLTVEVNGAPIVFVVDTGASDIVLSKSDATKAGLDLETLAYIGRAQTANGQVRTAPVILDELRLGAYVDTRVGASVNGGDLDQSLLGMSYLQRYREITISAGKLLLVR</sequence>
<dbReference type="InterPro" id="IPR021109">
    <property type="entry name" value="Peptidase_aspartic_dom_sf"/>
</dbReference>
<dbReference type="SUPFAM" id="SSF50630">
    <property type="entry name" value="Acid proteases"/>
    <property type="match status" value="1"/>
</dbReference>
<evidence type="ECO:0000313" key="2">
    <source>
        <dbReference type="EMBL" id="SHJ20020.1"/>
    </source>
</evidence>
<reference evidence="3" key="1">
    <citation type="submission" date="2016-11" db="EMBL/GenBank/DDBJ databases">
        <authorList>
            <person name="Varghese N."/>
            <person name="Submissions S."/>
        </authorList>
    </citation>
    <scope>NUCLEOTIDE SEQUENCE [LARGE SCALE GENOMIC DNA]</scope>
    <source>
        <strain evidence="3">DSM 100564</strain>
    </source>
</reference>
<name>A0A1M6HCW3_9RHOB</name>
<dbReference type="AlphaFoldDB" id="A0A1M6HCW3"/>
<dbReference type="NCBIfam" id="TIGR02281">
    <property type="entry name" value="clan_AA_DTGA"/>
    <property type="match status" value="1"/>
</dbReference>
<dbReference type="EMBL" id="FQZQ01000006">
    <property type="protein sequence ID" value="SHJ20020.1"/>
    <property type="molecule type" value="Genomic_DNA"/>
</dbReference>
<dbReference type="InterPro" id="IPR034122">
    <property type="entry name" value="Retropepsin-like_bacterial"/>
</dbReference>
<keyword evidence="1" id="KW-1133">Transmembrane helix</keyword>
<accession>A0A1M6HCW3</accession>
<dbReference type="CDD" id="cd05483">
    <property type="entry name" value="retropepsin_like_bacteria"/>
    <property type="match status" value="1"/>
</dbReference>
<dbReference type="STRING" id="1470563.SAMN05444000_10617"/>
<keyword evidence="2" id="KW-0645">Protease</keyword>
<evidence type="ECO:0000313" key="3">
    <source>
        <dbReference type="Proteomes" id="UP000183982"/>
    </source>
</evidence>
<evidence type="ECO:0000256" key="1">
    <source>
        <dbReference type="SAM" id="Phobius"/>
    </source>
</evidence>
<gene>
    <name evidence="2" type="ORF">SAMN05444000_10617</name>
</gene>
<keyword evidence="1" id="KW-0472">Membrane</keyword>